<keyword evidence="1" id="KW-0732">Signal</keyword>
<evidence type="ECO:0000313" key="3">
    <source>
        <dbReference type="Proteomes" id="UP000785679"/>
    </source>
</evidence>
<accession>A0A8J8SYY1</accession>
<name>A0A8J8SYY1_HALGN</name>
<feature type="signal peptide" evidence="1">
    <location>
        <begin position="1"/>
        <end position="16"/>
    </location>
</feature>
<organism evidence="2 3">
    <name type="scientific">Halteria grandinella</name>
    <dbReference type="NCBI Taxonomy" id="5974"/>
    <lineage>
        <taxon>Eukaryota</taxon>
        <taxon>Sar</taxon>
        <taxon>Alveolata</taxon>
        <taxon>Ciliophora</taxon>
        <taxon>Intramacronucleata</taxon>
        <taxon>Spirotrichea</taxon>
        <taxon>Stichotrichia</taxon>
        <taxon>Sporadotrichida</taxon>
        <taxon>Halteriidae</taxon>
        <taxon>Halteria</taxon>
    </lineage>
</organism>
<proteinExistence type="predicted"/>
<dbReference type="AlphaFoldDB" id="A0A8J8SYY1"/>
<comment type="caution">
    <text evidence="2">The sequence shown here is derived from an EMBL/GenBank/DDBJ whole genome shotgun (WGS) entry which is preliminary data.</text>
</comment>
<evidence type="ECO:0000256" key="1">
    <source>
        <dbReference type="SAM" id="SignalP"/>
    </source>
</evidence>
<dbReference type="Proteomes" id="UP000785679">
    <property type="component" value="Unassembled WGS sequence"/>
</dbReference>
<feature type="chain" id="PRO_5035204092" description="Ecp2 effector protein domain-containing protein" evidence="1">
    <location>
        <begin position="17"/>
        <end position="195"/>
    </location>
</feature>
<keyword evidence="3" id="KW-1185">Reference proteome</keyword>
<gene>
    <name evidence="2" type="ORF">FGO68_gene17568</name>
</gene>
<dbReference type="EMBL" id="RRYP01015546">
    <property type="protein sequence ID" value="TNV75456.1"/>
    <property type="molecule type" value="Genomic_DNA"/>
</dbReference>
<sequence>MKATLLLSIILPLASAAINTLPEFTKYTHYAYVTYNAFARGLLQEHLPTYIDSECLGSNWFPQNMSALNGFLTKVQNGSINAIEKQESYDAAEAVVNAVYYNRDKCQVGEVYEKVKNGSRCMGKGTFWVFVGCVKEESMGRGMVKIGLRIQGIAQDIIDSSGYWREADWLRHYDRVGESMGAIISYAVGFQKLPI</sequence>
<reference evidence="2" key="1">
    <citation type="submission" date="2019-06" db="EMBL/GenBank/DDBJ databases">
        <authorList>
            <person name="Zheng W."/>
        </authorList>
    </citation>
    <scope>NUCLEOTIDE SEQUENCE</scope>
    <source>
        <strain evidence="2">QDHG01</strain>
    </source>
</reference>
<evidence type="ECO:0000313" key="2">
    <source>
        <dbReference type="EMBL" id="TNV75456.1"/>
    </source>
</evidence>
<protein>
    <recommendedName>
        <fullName evidence="4">Ecp2 effector protein domain-containing protein</fullName>
    </recommendedName>
</protein>
<evidence type="ECO:0008006" key="4">
    <source>
        <dbReference type="Google" id="ProtNLM"/>
    </source>
</evidence>